<dbReference type="AlphaFoldDB" id="A0A1F5XYS9"/>
<dbReference type="PANTHER" id="PTHR36932:SF1">
    <property type="entry name" value="CAPSULAR POLYSACCHARIDE BIOSYNTHESIS PROTEIN"/>
    <property type="match status" value="1"/>
</dbReference>
<dbReference type="PANTHER" id="PTHR36932">
    <property type="entry name" value="CAPSULAR POLYSACCHARIDE BIOSYNTHESIS PROTEIN"/>
    <property type="match status" value="1"/>
</dbReference>
<accession>A0A1F5XYS9</accession>
<evidence type="ECO:0008006" key="3">
    <source>
        <dbReference type="Google" id="ProtNLM"/>
    </source>
</evidence>
<comment type="caution">
    <text evidence="1">The sequence shown here is derived from an EMBL/GenBank/DDBJ whole genome shotgun (WGS) entry which is preliminary data.</text>
</comment>
<dbReference type="Gene3D" id="3.40.50.12780">
    <property type="entry name" value="N-terminal domain of ligase-like"/>
    <property type="match status" value="1"/>
</dbReference>
<protein>
    <recommendedName>
        <fullName evidence="3">AMP-dependent synthetase/ligase domain-containing protein</fullName>
    </recommendedName>
</protein>
<dbReference type="InterPro" id="IPR053158">
    <property type="entry name" value="CapK_Type1_Caps_Biosynth"/>
</dbReference>
<evidence type="ECO:0000313" key="1">
    <source>
        <dbReference type="EMBL" id="OGF93056.1"/>
    </source>
</evidence>
<reference evidence="1 2" key="1">
    <citation type="journal article" date="2016" name="Nat. Commun.">
        <title>Thousands of microbial genomes shed light on interconnected biogeochemical processes in an aquifer system.</title>
        <authorList>
            <person name="Anantharaman K."/>
            <person name="Brown C.T."/>
            <person name="Hug L.A."/>
            <person name="Sharon I."/>
            <person name="Castelle C.J."/>
            <person name="Probst A.J."/>
            <person name="Thomas B.C."/>
            <person name="Singh A."/>
            <person name="Wilkins M.J."/>
            <person name="Karaoz U."/>
            <person name="Brodie E.L."/>
            <person name="Williams K.H."/>
            <person name="Hubbard S.S."/>
            <person name="Banfield J.F."/>
        </authorList>
    </citation>
    <scope>NUCLEOTIDE SEQUENCE [LARGE SCALE GENOMIC DNA]</scope>
</reference>
<gene>
    <name evidence="1" type="ORF">A3G54_02785</name>
</gene>
<dbReference type="Proteomes" id="UP000178894">
    <property type="component" value="Unassembled WGS sequence"/>
</dbReference>
<proteinExistence type="predicted"/>
<dbReference type="STRING" id="1798364.A3G54_02785"/>
<organism evidence="1 2">
    <name type="scientific">Candidatus Giovannonibacteria bacterium RIFCSPLOWO2_12_FULL_44_15</name>
    <dbReference type="NCBI Taxonomy" id="1798364"/>
    <lineage>
        <taxon>Bacteria</taxon>
        <taxon>Candidatus Giovannoniibacteriota</taxon>
    </lineage>
</organism>
<name>A0A1F5XYS9_9BACT</name>
<sequence>MSNNGKLDFLISPEKYFPPDVKRGSLLNNEAFILAVERYLDALSESQYWPSSRIEEFQTLRLRKFTGLIEKKSQFWSQYFHRYGFYPEKAALEDLRNLPVLNRKMLLELGDKTYIRNDSMNLPTFSYYSSGTTGVSLKHFYSEREILINYGVFLFRHPALEKFSIGKLLSRKSFVVLGMPGFKHVFEKDFFYKNFPFIRSQDLDNSDLRKEIYASIRGAAPAFLVGYGSLLAKLAEWIIEDNVQLPIFAVRTTSEPISTTERETIRQITDGPVINMLSGNGVGYIGFECQNNQGCFHINSETNIMEIVNDDRVLPEDGDEGELVITSFAYTLNPVVRYAHNDVGRIFSNSCKCGRTLPLFKFHGRRGYEIVLPSGRKVRMMYLHRLHSNVLMGDARLGRLAKQFQIIQNRIDNLLLLIVPRQKISEAEEMKIRLAITELFNGEKINIEMRCVDVIPNGRGHKPSFFVPLSEFQKRKL</sequence>
<dbReference type="InterPro" id="IPR042099">
    <property type="entry name" value="ANL_N_sf"/>
</dbReference>
<dbReference type="EMBL" id="MFIQ01000030">
    <property type="protein sequence ID" value="OGF93056.1"/>
    <property type="molecule type" value="Genomic_DNA"/>
</dbReference>
<evidence type="ECO:0000313" key="2">
    <source>
        <dbReference type="Proteomes" id="UP000178894"/>
    </source>
</evidence>
<dbReference type="SUPFAM" id="SSF56801">
    <property type="entry name" value="Acetyl-CoA synthetase-like"/>
    <property type="match status" value="1"/>
</dbReference>